<dbReference type="EMBL" id="KI912110">
    <property type="protein sequence ID" value="ETS84460.1"/>
    <property type="molecule type" value="Genomic_DNA"/>
</dbReference>
<accession>W3XEI3</accession>
<proteinExistence type="predicted"/>
<keyword evidence="2" id="KW-1185">Reference proteome</keyword>
<protein>
    <submittedName>
        <fullName evidence="1">Uncharacterized protein</fullName>
    </submittedName>
</protein>
<dbReference type="Proteomes" id="UP000030651">
    <property type="component" value="Unassembled WGS sequence"/>
</dbReference>
<dbReference type="KEGG" id="pfy:PFICI_02485"/>
<evidence type="ECO:0000313" key="1">
    <source>
        <dbReference type="EMBL" id="ETS84460.1"/>
    </source>
</evidence>
<gene>
    <name evidence="1" type="ORF">PFICI_02485</name>
</gene>
<sequence length="81" mass="9308">MAILMAQVPLLEWRKALKPLQTSKRRVRFTPSQFITWIHPSRKSSRVSKMSTAAYSMSPLAVWPRLGAATYECIKKDQSRS</sequence>
<dbReference type="InParanoid" id="W3XEI3"/>
<dbReference type="RefSeq" id="XP_007829257.1">
    <property type="nucleotide sequence ID" value="XM_007831066.1"/>
</dbReference>
<dbReference type="GeneID" id="19267498"/>
<dbReference type="HOGENOM" id="CLU_2574615_0_0_1"/>
<evidence type="ECO:0000313" key="2">
    <source>
        <dbReference type="Proteomes" id="UP000030651"/>
    </source>
</evidence>
<organism evidence="1 2">
    <name type="scientific">Pestalotiopsis fici (strain W106-1 / CGMCC3.15140)</name>
    <dbReference type="NCBI Taxonomy" id="1229662"/>
    <lineage>
        <taxon>Eukaryota</taxon>
        <taxon>Fungi</taxon>
        <taxon>Dikarya</taxon>
        <taxon>Ascomycota</taxon>
        <taxon>Pezizomycotina</taxon>
        <taxon>Sordariomycetes</taxon>
        <taxon>Xylariomycetidae</taxon>
        <taxon>Amphisphaeriales</taxon>
        <taxon>Sporocadaceae</taxon>
        <taxon>Pestalotiopsis</taxon>
    </lineage>
</organism>
<dbReference type="AlphaFoldDB" id="W3XEI3"/>
<name>W3XEI3_PESFW</name>
<reference evidence="2" key="1">
    <citation type="journal article" date="2015" name="BMC Genomics">
        <title>Genomic and transcriptomic analysis of the endophytic fungus Pestalotiopsis fici reveals its lifestyle and high potential for synthesis of natural products.</title>
        <authorList>
            <person name="Wang X."/>
            <person name="Zhang X."/>
            <person name="Liu L."/>
            <person name="Xiang M."/>
            <person name="Wang W."/>
            <person name="Sun X."/>
            <person name="Che Y."/>
            <person name="Guo L."/>
            <person name="Liu G."/>
            <person name="Guo L."/>
            <person name="Wang C."/>
            <person name="Yin W.B."/>
            <person name="Stadler M."/>
            <person name="Zhang X."/>
            <person name="Liu X."/>
        </authorList>
    </citation>
    <scope>NUCLEOTIDE SEQUENCE [LARGE SCALE GENOMIC DNA]</scope>
    <source>
        <strain evidence="2">W106-1 / CGMCC3.15140</strain>
    </source>
</reference>